<dbReference type="EC" id="1.2.1.38" evidence="6"/>
<dbReference type="EMBL" id="JBHUEY010000006">
    <property type="protein sequence ID" value="MFD1785092.1"/>
    <property type="molecule type" value="Genomic_DNA"/>
</dbReference>
<dbReference type="InterPro" id="IPR010136">
    <property type="entry name" value="AGPR_type-2"/>
</dbReference>
<evidence type="ECO:0000259" key="7">
    <source>
        <dbReference type="SMART" id="SM00859"/>
    </source>
</evidence>
<keyword evidence="9" id="KW-1185">Reference proteome</keyword>
<dbReference type="SUPFAM" id="SSF55347">
    <property type="entry name" value="Glyceraldehyde-3-phosphate dehydrogenase-like, C-terminal domain"/>
    <property type="match status" value="1"/>
</dbReference>
<dbReference type="HAMAP" id="MF_01110">
    <property type="entry name" value="ArgC_type2"/>
    <property type="match status" value="1"/>
</dbReference>
<dbReference type="Pfam" id="PF22698">
    <property type="entry name" value="Semialdhyde_dhC_1"/>
    <property type="match status" value="1"/>
</dbReference>
<keyword evidence="5 6" id="KW-0560">Oxidoreductase</keyword>
<name>A0ABW4N5D7_9CAUL</name>
<keyword evidence="3 6" id="KW-0028">Amino-acid biosynthesis</keyword>
<evidence type="ECO:0000256" key="2">
    <source>
        <dbReference type="ARBA" id="ARBA00022571"/>
    </source>
</evidence>
<evidence type="ECO:0000313" key="9">
    <source>
        <dbReference type="Proteomes" id="UP001597237"/>
    </source>
</evidence>
<comment type="catalytic activity">
    <reaction evidence="6">
        <text>N-acetyl-L-glutamate 5-semialdehyde + phosphate + NADP(+) = N-acetyl-L-glutamyl 5-phosphate + NADPH + H(+)</text>
        <dbReference type="Rhea" id="RHEA:21588"/>
        <dbReference type="ChEBI" id="CHEBI:15378"/>
        <dbReference type="ChEBI" id="CHEBI:29123"/>
        <dbReference type="ChEBI" id="CHEBI:43474"/>
        <dbReference type="ChEBI" id="CHEBI:57783"/>
        <dbReference type="ChEBI" id="CHEBI:57936"/>
        <dbReference type="ChEBI" id="CHEBI:58349"/>
        <dbReference type="EC" id="1.2.1.38"/>
    </reaction>
</comment>
<proteinExistence type="inferred from homology"/>
<protein>
    <recommendedName>
        <fullName evidence="6">N-acetyl-gamma-glutamyl-phosphate reductase</fullName>
        <shortName evidence="6">AGPR</shortName>
        <ecNumber evidence="6">1.2.1.38</ecNumber>
    </recommendedName>
    <alternativeName>
        <fullName evidence="6">N-acetyl-glutamate semialdehyde dehydrogenase</fullName>
        <shortName evidence="6">NAGSA dehydrogenase</shortName>
    </alternativeName>
</protein>
<dbReference type="NCBIfam" id="TIGR01851">
    <property type="entry name" value="argC_other"/>
    <property type="match status" value="1"/>
</dbReference>
<organism evidence="8 9">
    <name type="scientific">Phenylobacterium terrae</name>
    <dbReference type="NCBI Taxonomy" id="2665495"/>
    <lineage>
        <taxon>Bacteria</taxon>
        <taxon>Pseudomonadati</taxon>
        <taxon>Pseudomonadota</taxon>
        <taxon>Alphaproteobacteria</taxon>
        <taxon>Caulobacterales</taxon>
        <taxon>Caulobacteraceae</taxon>
        <taxon>Phenylobacterium</taxon>
    </lineage>
</organism>
<comment type="function">
    <text evidence="6">Catalyzes the NADPH-dependent reduction of N-acetyl-5-glutamyl phosphate to yield N-acetyl-L-glutamate 5-semialdehyde.</text>
</comment>
<evidence type="ECO:0000256" key="1">
    <source>
        <dbReference type="ARBA" id="ARBA00022490"/>
    </source>
</evidence>
<evidence type="ECO:0000256" key="6">
    <source>
        <dbReference type="HAMAP-Rule" id="MF_01110"/>
    </source>
</evidence>
<evidence type="ECO:0000256" key="5">
    <source>
        <dbReference type="ARBA" id="ARBA00023002"/>
    </source>
</evidence>
<evidence type="ECO:0000256" key="3">
    <source>
        <dbReference type="ARBA" id="ARBA00022605"/>
    </source>
</evidence>
<dbReference type="RefSeq" id="WP_377282046.1">
    <property type="nucleotide sequence ID" value="NZ_JBHRSI010000005.1"/>
</dbReference>
<dbReference type="InterPro" id="IPR058924">
    <property type="entry name" value="AGPR_dimerisation_dom"/>
</dbReference>
<comment type="subcellular location">
    <subcellularLocation>
        <location evidence="6">Cytoplasm</location>
    </subcellularLocation>
</comment>
<feature type="active site" evidence="6">
    <location>
        <position position="116"/>
    </location>
</feature>
<evidence type="ECO:0000313" key="8">
    <source>
        <dbReference type="EMBL" id="MFD1785092.1"/>
    </source>
</evidence>
<keyword evidence="2 6" id="KW-0055">Arginine biosynthesis</keyword>
<keyword evidence="1 6" id="KW-0963">Cytoplasm</keyword>
<dbReference type="CDD" id="cd23935">
    <property type="entry name" value="AGPR_2_C"/>
    <property type="match status" value="1"/>
</dbReference>
<dbReference type="InterPro" id="IPR036291">
    <property type="entry name" value="NAD(P)-bd_dom_sf"/>
</dbReference>
<dbReference type="SMART" id="SM00859">
    <property type="entry name" value="Semialdhyde_dh"/>
    <property type="match status" value="1"/>
</dbReference>
<comment type="caution">
    <text evidence="8">The sequence shown here is derived from an EMBL/GenBank/DDBJ whole genome shotgun (WGS) entry which is preliminary data.</text>
</comment>
<dbReference type="CDD" id="cd17896">
    <property type="entry name" value="AGPR_2_N"/>
    <property type="match status" value="1"/>
</dbReference>
<dbReference type="Gene3D" id="3.30.360.10">
    <property type="entry name" value="Dihydrodipicolinate Reductase, domain 2"/>
    <property type="match status" value="1"/>
</dbReference>
<comment type="pathway">
    <text evidence="6">Amino-acid biosynthesis; L-arginine biosynthesis; N(2)-acetyl-L-ornithine from L-glutamate: step 3/4.</text>
</comment>
<dbReference type="InterPro" id="IPR000534">
    <property type="entry name" value="Semialdehyde_DH_NAD-bd"/>
</dbReference>
<dbReference type="Gene3D" id="3.40.50.720">
    <property type="entry name" value="NAD(P)-binding Rossmann-like Domain"/>
    <property type="match status" value="1"/>
</dbReference>
<dbReference type="Proteomes" id="UP001597237">
    <property type="component" value="Unassembled WGS sequence"/>
</dbReference>
<accession>A0ABW4N5D7</accession>
<dbReference type="PANTHER" id="PTHR32338">
    <property type="entry name" value="N-ACETYL-GAMMA-GLUTAMYL-PHOSPHATE REDUCTASE, CHLOROPLASTIC-RELATED-RELATED"/>
    <property type="match status" value="1"/>
</dbReference>
<reference evidence="9" key="1">
    <citation type="journal article" date="2019" name="Int. J. Syst. Evol. Microbiol.">
        <title>The Global Catalogue of Microorganisms (GCM) 10K type strain sequencing project: providing services to taxonomists for standard genome sequencing and annotation.</title>
        <authorList>
            <consortium name="The Broad Institute Genomics Platform"/>
            <consortium name="The Broad Institute Genome Sequencing Center for Infectious Disease"/>
            <person name="Wu L."/>
            <person name="Ma J."/>
        </authorList>
    </citation>
    <scope>NUCLEOTIDE SEQUENCE [LARGE SCALE GENOMIC DNA]</scope>
    <source>
        <strain evidence="9">DFY28</strain>
    </source>
</reference>
<gene>
    <name evidence="6 8" type="primary">argC</name>
    <name evidence="8" type="ORF">ACFSC0_16955</name>
</gene>
<dbReference type="Pfam" id="PF01118">
    <property type="entry name" value="Semialdhyde_dh"/>
    <property type="match status" value="1"/>
</dbReference>
<dbReference type="GO" id="GO:0003942">
    <property type="term" value="F:N-acetyl-gamma-glutamyl-phosphate reductase activity"/>
    <property type="evidence" value="ECO:0007669"/>
    <property type="project" value="UniProtKB-EC"/>
</dbReference>
<dbReference type="PANTHER" id="PTHR32338:SF10">
    <property type="entry name" value="N-ACETYL-GAMMA-GLUTAMYL-PHOSPHATE REDUCTASE, CHLOROPLASTIC-RELATED"/>
    <property type="match status" value="1"/>
</dbReference>
<dbReference type="SUPFAM" id="SSF51735">
    <property type="entry name" value="NAD(P)-binding Rossmann-fold domains"/>
    <property type="match status" value="1"/>
</dbReference>
<dbReference type="InterPro" id="IPR050085">
    <property type="entry name" value="AGPR"/>
</dbReference>
<comment type="similarity">
    <text evidence="6">Belongs to the NAGSA dehydrogenase family. Type 2 subfamily.</text>
</comment>
<evidence type="ECO:0000256" key="4">
    <source>
        <dbReference type="ARBA" id="ARBA00022857"/>
    </source>
</evidence>
<feature type="domain" description="Semialdehyde dehydrogenase NAD-binding" evidence="7">
    <location>
        <begin position="4"/>
        <end position="105"/>
    </location>
</feature>
<sequence length="325" mass="34473">MTHTVFIDGEAGTTGLQIRDRLAGRRDLEILSIDPERRKDAEARAELLNAADAVVLCLPDDASREAVSMITSNSVRVIDASTAFRTAPGWTYGFPEKSRTQRDEIRNATRVANPGCWPTGFIALVRPLVEAGLLPKDYPLTAHGVSGYTGGGKGLIAEMEAEPASGTRDAHRIYGLTLAHKHLPEMVANTGIAAPPVFAPAVGRYAQGMIVEVPLHLSLLPGRPTAADLLAALAAAYEGERFVEVASPSECAELQKERAGAAGYVARLDPEALNGTNRMRLFVFANEDVGQARLVALLDNLGKGASGAAVQNLNLMLGLDEGEGL</sequence>
<keyword evidence="4 6" id="KW-0521">NADP</keyword>